<sequence>MPPASPLPLSNATLQRTNGIHEKDPFPELPSYIARSQQEFRPEELRYLQDSDALIMPSQSLRDHLLLAYILHFDPHFPVIEVQALLDAIEGRCATPISLLLFQAVMHAGSHFVDLALLQDAGFGTRVDAKACYYRRIKVLRDLAWESDRLVLLQATLLHQWWWTTSSDLQDPWYWLGSCITLATGIGINHPSTLAAKDNKTQRLWRRIWWVCVVRDRIFGLVQRKPTRIRDEDIALPALRFQDFDTKPLDTRIPVLAGCVEVTDCVNKVLLADIFISQASLLLTVGRILICSYNLQGFVNSTSTWSLFATPKKQEEIDQSQLDRLQAELDDWSSQLNRNCRINDSDEDELLADHVYAGRAGLRLCYLLAKELLHRPQAFETDPEGWATSRGDCREDSSTAAARLRVSEVASEITEILGSFHQRGKLLLLPPLTLTCVMTGVAWFLVEMRRAQKSPAELPDHPYHRLIRAVFVFKDHYPIWDETVALLKVMAINQHAWFARTMAMISPSVPMISTPKSASNSTPKADRVLHQIHVTSVASNKSPTTAQTADEIHKAFGGLHDGTYLSSLDHQHLDHQLSSGTMFMPSMHPFALTPTAFMSSDAMGYDELALGQALDAYGLGDSLHGLMPDFSHGPNHDIQGSSTISTLPHDFAWAPPTSKTAAGMTLLTVENESDVRTGSTRELGIKRAQSAPESTTCSDSLCSPSSSYPSPAKFPANGTSFLALPALAAETRAITEIPISVYTALFNNGAMLGLECGYNIPSKSRPCVDSIPDSLKPTALQLTTLHQTWMDRFPFPKMRDNMISLNRIFHEEDFLADLFNMHSFDIKPGRPGWDPTAWVIGRQFSQKWGLFY</sequence>
<gene>
    <name evidence="3" type="ORF">AB675_5296</name>
</gene>
<comment type="caution">
    <text evidence="3">The sequence shown here is derived from an EMBL/GenBank/DDBJ whole genome shotgun (WGS) entry which is preliminary data.</text>
</comment>
<dbReference type="GeneID" id="28737378"/>
<keyword evidence="4" id="KW-1185">Reference proteome</keyword>
<feature type="domain" description="Xylanolytic transcriptional activator regulatory" evidence="2">
    <location>
        <begin position="172"/>
        <end position="245"/>
    </location>
</feature>
<dbReference type="OrthoDB" id="4451586at2759"/>
<evidence type="ECO:0000313" key="3">
    <source>
        <dbReference type="EMBL" id="KPI41976.1"/>
    </source>
</evidence>
<dbReference type="GO" id="GO:0006351">
    <property type="term" value="P:DNA-templated transcription"/>
    <property type="evidence" value="ECO:0007669"/>
    <property type="project" value="InterPro"/>
</dbReference>
<evidence type="ECO:0000313" key="4">
    <source>
        <dbReference type="Proteomes" id="UP000038010"/>
    </source>
</evidence>
<organism evidence="3 4">
    <name type="scientific">Cyphellophora attinorum</name>
    <dbReference type="NCBI Taxonomy" id="1664694"/>
    <lineage>
        <taxon>Eukaryota</taxon>
        <taxon>Fungi</taxon>
        <taxon>Dikarya</taxon>
        <taxon>Ascomycota</taxon>
        <taxon>Pezizomycotina</taxon>
        <taxon>Eurotiomycetes</taxon>
        <taxon>Chaetothyriomycetidae</taxon>
        <taxon>Chaetothyriales</taxon>
        <taxon>Cyphellophoraceae</taxon>
        <taxon>Cyphellophora</taxon>
    </lineage>
</organism>
<dbReference type="CDD" id="cd12148">
    <property type="entry name" value="fungal_TF_MHR"/>
    <property type="match status" value="1"/>
</dbReference>
<proteinExistence type="predicted"/>
<dbReference type="STRING" id="1664694.A0A0N1HBW1"/>
<accession>A0A0N1HBW1</accession>
<dbReference type="GO" id="GO:0008270">
    <property type="term" value="F:zinc ion binding"/>
    <property type="evidence" value="ECO:0007669"/>
    <property type="project" value="InterPro"/>
</dbReference>
<dbReference type="GO" id="GO:0003677">
    <property type="term" value="F:DNA binding"/>
    <property type="evidence" value="ECO:0007669"/>
    <property type="project" value="InterPro"/>
</dbReference>
<dbReference type="Proteomes" id="UP000038010">
    <property type="component" value="Unassembled WGS sequence"/>
</dbReference>
<dbReference type="EMBL" id="LFJN01000008">
    <property type="protein sequence ID" value="KPI41976.1"/>
    <property type="molecule type" value="Genomic_DNA"/>
</dbReference>
<dbReference type="Pfam" id="PF04082">
    <property type="entry name" value="Fungal_trans"/>
    <property type="match status" value="1"/>
</dbReference>
<dbReference type="PANTHER" id="PTHR47425:SF2">
    <property type="entry name" value="FARB-RELATED"/>
    <property type="match status" value="1"/>
</dbReference>
<name>A0A0N1HBW1_9EURO</name>
<dbReference type="InterPro" id="IPR007219">
    <property type="entry name" value="XnlR_reg_dom"/>
</dbReference>
<dbReference type="VEuPathDB" id="FungiDB:AB675_5296"/>
<reference evidence="3 4" key="1">
    <citation type="submission" date="2015-06" db="EMBL/GenBank/DDBJ databases">
        <title>Draft genome of the ant-associated black yeast Phialophora attae CBS 131958.</title>
        <authorList>
            <person name="Moreno L.F."/>
            <person name="Stielow B.J."/>
            <person name="de Hoog S."/>
            <person name="Vicente V.A."/>
            <person name="Weiss V.A."/>
            <person name="de Vries M."/>
            <person name="Cruz L.M."/>
            <person name="Souza E.M."/>
        </authorList>
    </citation>
    <scope>NUCLEOTIDE SEQUENCE [LARGE SCALE GENOMIC DNA]</scope>
    <source>
        <strain evidence="3 4">CBS 131958</strain>
    </source>
</reference>
<protein>
    <submittedName>
        <fullName evidence="3">Cutinase transcription factor 1 beta</fullName>
    </submittedName>
</protein>
<dbReference type="RefSeq" id="XP_018001939.1">
    <property type="nucleotide sequence ID" value="XM_018145498.1"/>
</dbReference>
<evidence type="ECO:0000259" key="2">
    <source>
        <dbReference type="SMART" id="SM00906"/>
    </source>
</evidence>
<dbReference type="Pfam" id="PF11905">
    <property type="entry name" value="DUF3425"/>
    <property type="match status" value="1"/>
</dbReference>
<dbReference type="SMART" id="SM00906">
    <property type="entry name" value="Fungal_trans"/>
    <property type="match status" value="1"/>
</dbReference>
<dbReference type="PANTHER" id="PTHR47425">
    <property type="entry name" value="FARB-RELATED"/>
    <property type="match status" value="1"/>
</dbReference>
<dbReference type="AlphaFoldDB" id="A0A0N1HBW1"/>
<dbReference type="InterPro" id="IPR052761">
    <property type="entry name" value="Fungal_Detox/Toxin_TFs"/>
</dbReference>
<dbReference type="InterPro" id="IPR021833">
    <property type="entry name" value="DUF3425"/>
</dbReference>
<evidence type="ECO:0000256" key="1">
    <source>
        <dbReference type="ARBA" id="ARBA00023242"/>
    </source>
</evidence>
<keyword evidence="1" id="KW-0539">Nucleus</keyword>